<sequence length="115" mass="12357">MVQPATLLIVAAPVQRLRILQQLQARLDDLCRSAEAVVDVLQPRRKTLPLLAELLQLGLDLALGQAAVGSQVDEVVLLGVEFTKLLGELGMEELGAGLVFIEHDREASAHGGDEL</sequence>
<evidence type="ECO:0000313" key="1">
    <source>
        <dbReference type="EMBL" id="MDV7219151.1"/>
    </source>
</evidence>
<dbReference type="EMBL" id="JAWMAJ010000085">
    <property type="protein sequence ID" value="MDV7219151.1"/>
    <property type="molecule type" value="Genomic_DNA"/>
</dbReference>
<protein>
    <submittedName>
        <fullName evidence="1">Uncharacterized protein</fullName>
    </submittedName>
</protein>
<keyword evidence="2" id="KW-1185">Reference proteome</keyword>
<proteinExistence type="predicted"/>
<dbReference type="Proteomes" id="UP001187346">
    <property type="component" value="Unassembled WGS sequence"/>
</dbReference>
<reference evidence="1 2" key="1">
    <citation type="submission" date="2023-10" db="EMBL/GenBank/DDBJ databases">
        <title>Characterization of rhizosphere-enriched actinobacteria from wheat plants lab-grown on chernevaya soil.</title>
        <authorList>
            <person name="Tikhonova E.N."/>
            <person name="Konopkin A."/>
            <person name="Kravchenko I.K."/>
        </authorList>
    </citation>
    <scope>NUCLEOTIDE SEQUENCE [LARGE SCALE GENOMIC DNA]</scope>
    <source>
        <strain evidence="1 2">RR29</strain>
    </source>
</reference>
<comment type="caution">
    <text evidence="1">The sequence shown here is derived from an EMBL/GenBank/DDBJ whole genome shotgun (WGS) entry which is preliminary data.</text>
</comment>
<name>A0ABU4FEY6_9ACTN</name>
<dbReference type="RefSeq" id="WP_317773188.1">
    <property type="nucleotide sequence ID" value="NZ_JAWMAJ010000085.1"/>
</dbReference>
<evidence type="ECO:0000313" key="2">
    <source>
        <dbReference type="Proteomes" id="UP001187346"/>
    </source>
</evidence>
<gene>
    <name evidence="1" type="ORF">R5A26_24760</name>
</gene>
<accession>A0ABU4FEY6</accession>
<organism evidence="1 2">
    <name type="scientific">Streptomyces prunicolor</name>
    <dbReference type="NCBI Taxonomy" id="67348"/>
    <lineage>
        <taxon>Bacteria</taxon>
        <taxon>Bacillati</taxon>
        <taxon>Actinomycetota</taxon>
        <taxon>Actinomycetes</taxon>
        <taxon>Kitasatosporales</taxon>
        <taxon>Streptomycetaceae</taxon>
        <taxon>Streptomyces</taxon>
    </lineage>
</organism>